<evidence type="ECO:0000256" key="12">
    <source>
        <dbReference type="ARBA" id="ARBA00022927"/>
    </source>
</evidence>
<keyword evidence="20" id="KW-1185">Reference proteome</keyword>
<keyword evidence="13" id="KW-1133">Transmembrane helix</keyword>
<evidence type="ECO:0000256" key="14">
    <source>
        <dbReference type="ARBA" id="ARBA00023134"/>
    </source>
</evidence>
<dbReference type="Gene3D" id="3.40.50.300">
    <property type="entry name" value="P-loop containing nucleotide triphosphate hydrolases"/>
    <property type="match status" value="1"/>
</dbReference>
<sequence>MGSTGTGKSSFINLLTGNSKAVVGHNLESETEEILRVEFTDPSSGRKVVIFDTPGFDDSKVSDDTDILKRITKFLLEEYDENRKLNGLVYVQRISDTRFSGQSKRNLRIFKELCGTGTYKNMVVLTTFWDKVSQQEGDKRELELRSNYFEPLVEGGATFMRHTNSLVSAQRVVEHISTLVPTNVQITKEIREEGKTLEETAAGSVRREEVDRLIAQHREEVAGIQAEMNALKSTNEEMRRELAQDKAEMQKKLATWEEERAKLARGLEEARRGQERSNSVEQRELIQARIAQKDAEEKLRQAKSKSWKTVGQEFADDLPFLPNAIGKPMFGIVGRGVDIIAADRKKRREAKDT</sequence>
<evidence type="ECO:0000256" key="2">
    <source>
        <dbReference type="ARBA" id="ARBA00004167"/>
    </source>
</evidence>
<evidence type="ECO:0000256" key="1">
    <source>
        <dbReference type="ARBA" id="ARBA00001946"/>
    </source>
</evidence>
<evidence type="ECO:0000256" key="9">
    <source>
        <dbReference type="ARBA" id="ARBA00022801"/>
    </source>
</evidence>
<keyword evidence="15" id="KW-0472">Membrane</keyword>
<keyword evidence="5" id="KW-0934">Plastid</keyword>
<evidence type="ECO:0000256" key="10">
    <source>
        <dbReference type="ARBA" id="ARBA00022805"/>
    </source>
</evidence>
<dbReference type="PANTHER" id="PTHR10903:SF135">
    <property type="entry name" value="TRANSLOCASE OF CHLOROPLAST 120, CHLOROPLASTIC-RELATED"/>
    <property type="match status" value="1"/>
</dbReference>
<dbReference type="GO" id="GO:0046872">
    <property type="term" value="F:metal ion binding"/>
    <property type="evidence" value="ECO:0007669"/>
    <property type="project" value="UniProtKB-KW"/>
</dbReference>
<evidence type="ECO:0000313" key="19">
    <source>
        <dbReference type="EMBL" id="KAE9408493.1"/>
    </source>
</evidence>
<evidence type="ECO:0000256" key="11">
    <source>
        <dbReference type="ARBA" id="ARBA00022842"/>
    </source>
</evidence>
<dbReference type="GO" id="GO:0005525">
    <property type="term" value="F:GTP binding"/>
    <property type="evidence" value="ECO:0007669"/>
    <property type="project" value="UniProtKB-KW"/>
</dbReference>
<comment type="subcellular location">
    <subcellularLocation>
        <location evidence="2">Membrane</location>
        <topology evidence="2">Single-pass membrane protein</topology>
    </subcellularLocation>
    <subcellularLocation>
        <location evidence="16">Plastid</location>
        <location evidence="16">Chloroplast outer membrane</location>
    </subcellularLocation>
</comment>
<evidence type="ECO:0000313" key="20">
    <source>
        <dbReference type="Proteomes" id="UP000799118"/>
    </source>
</evidence>
<feature type="domain" description="AIG1-type G" evidence="18">
    <location>
        <begin position="1"/>
        <end position="136"/>
    </location>
</feature>
<keyword evidence="12" id="KW-0653">Protein transport</keyword>
<evidence type="ECO:0000256" key="17">
    <source>
        <dbReference type="SAM" id="Coils"/>
    </source>
</evidence>
<keyword evidence="14" id="KW-0342">GTP-binding</keyword>
<evidence type="ECO:0000259" key="18">
    <source>
        <dbReference type="Pfam" id="PF04548"/>
    </source>
</evidence>
<keyword evidence="8" id="KW-0547">Nucleotide-binding</keyword>
<evidence type="ECO:0000256" key="7">
    <source>
        <dbReference type="ARBA" id="ARBA00022723"/>
    </source>
</evidence>
<keyword evidence="9 19" id="KW-0378">Hydrolase</keyword>
<dbReference type="InterPro" id="IPR006703">
    <property type="entry name" value="G_AIG1"/>
</dbReference>
<organism evidence="19 20">
    <name type="scientific">Gymnopus androsaceus JB14</name>
    <dbReference type="NCBI Taxonomy" id="1447944"/>
    <lineage>
        <taxon>Eukaryota</taxon>
        <taxon>Fungi</taxon>
        <taxon>Dikarya</taxon>
        <taxon>Basidiomycota</taxon>
        <taxon>Agaricomycotina</taxon>
        <taxon>Agaricomycetes</taxon>
        <taxon>Agaricomycetidae</taxon>
        <taxon>Agaricales</taxon>
        <taxon>Marasmiineae</taxon>
        <taxon>Omphalotaceae</taxon>
        <taxon>Gymnopus</taxon>
    </lineage>
</organism>
<evidence type="ECO:0000256" key="3">
    <source>
        <dbReference type="ARBA" id="ARBA00022448"/>
    </source>
</evidence>
<keyword evidence="7" id="KW-0479">Metal-binding</keyword>
<proteinExistence type="predicted"/>
<evidence type="ECO:0000256" key="8">
    <source>
        <dbReference type="ARBA" id="ARBA00022741"/>
    </source>
</evidence>
<evidence type="ECO:0000256" key="16">
    <source>
        <dbReference type="ARBA" id="ARBA00024013"/>
    </source>
</evidence>
<gene>
    <name evidence="19" type="ORF">BT96DRAFT_873609</name>
</gene>
<keyword evidence="4" id="KW-0150">Chloroplast</keyword>
<dbReference type="GO" id="GO:0016787">
    <property type="term" value="F:hydrolase activity"/>
    <property type="evidence" value="ECO:0007669"/>
    <property type="project" value="UniProtKB-KW"/>
</dbReference>
<dbReference type="EMBL" id="ML769391">
    <property type="protein sequence ID" value="KAE9408493.1"/>
    <property type="molecule type" value="Genomic_DNA"/>
</dbReference>
<dbReference type="Proteomes" id="UP000799118">
    <property type="component" value="Unassembled WGS sequence"/>
</dbReference>
<dbReference type="SUPFAM" id="SSF52540">
    <property type="entry name" value="P-loop containing nucleoside triphosphate hydrolases"/>
    <property type="match status" value="1"/>
</dbReference>
<evidence type="ECO:0000256" key="6">
    <source>
        <dbReference type="ARBA" id="ARBA00022692"/>
    </source>
</evidence>
<accession>A0A6A4IFJ0</accession>
<keyword evidence="3" id="KW-0813">Transport</keyword>
<dbReference type="InterPro" id="IPR045058">
    <property type="entry name" value="GIMA/IAN/Toc"/>
</dbReference>
<dbReference type="PANTHER" id="PTHR10903">
    <property type="entry name" value="GTPASE, IMAP FAMILY MEMBER-RELATED"/>
    <property type="match status" value="1"/>
</dbReference>
<dbReference type="InterPro" id="IPR027417">
    <property type="entry name" value="P-loop_NTPase"/>
</dbReference>
<protein>
    <submittedName>
        <fullName evidence="19">P-loop containing nucleoside triphosphate hydrolase protein</fullName>
    </submittedName>
</protein>
<reference evidence="19" key="1">
    <citation type="journal article" date="2019" name="Environ. Microbiol.">
        <title>Fungal ecological strategies reflected in gene transcription - a case study of two litter decomposers.</title>
        <authorList>
            <person name="Barbi F."/>
            <person name="Kohler A."/>
            <person name="Barry K."/>
            <person name="Baskaran P."/>
            <person name="Daum C."/>
            <person name="Fauchery L."/>
            <person name="Ihrmark K."/>
            <person name="Kuo A."/>
            <person name="LaButti K."/>
            <person name="Lipzen A."/>
            <person name="Morin E."/>
            <person name="Grigoriev I.V."/>
            <person name="Henrissat B."/>
            <person name="Lindahl B."/>
            <person name="Martin F."/>
        </authorList>
    </citation>
    <scope>NUCLEOTIDE SEQUENCE</scope>
    <source>
        <strain evidence="19">JB14</strain>
    </source>
</reference>
<dbReference type="GO" id="GO:0016020">
    <property type="term" value="C:membrane"/>
    <property type="evidence" value="ECO:0007669"/>
    <property type="project" value="UniProtKB-SubCell"/>
</dbReference>
<dbReference type="OrthoDB" id="8954335at2759"/>
<dbReference type="CDD" id="cd00882">
    <property type="entry name" value="Ras_like_GTPase"/>
    <property type="match status" value="1"/>
</dbReference>
<keyword evidence="11" id="KW-0460">Magnesium</keyword>
<evidence type="ECO:0000256" key="13">
    <source>
        <dbReference type="ARBA" id="ARBA00022989"/>
    </source>
</evidence>
<keyword evidence="6" id="KW-0812">Transmembrane</keyword>
<evidence type="ECO:0000256" key="5">
    <source>
        <dbReference type="ARBA" id="ARBA00022640"/>
    </source>
</evidence>
<evidence type="ECO:0000256" key="4">
    <source>
        <dbReference type="ARBA" id="ARBA00022528"/>
    </source>
</evidence>
<dbReference type="Pfam" id="PF04548">
    <property type="entry name" value="AIG1"/>
    <property type="match status" value="1"/>
</dbReference>
<evidence type="ECO:0000256" key="15">
    <source>
        <dbReference type="ARBA" id="ARBA00023136"/>
    </source>
</evidence>
<feature type="coiled-coil region" evidence="17">
    <location>
        <begin position="207"/>
        <end position="305"/>
    </location>
</feature>
<name>A0A6A4IFJ0_9AGAR</name>
<comment type="cofactor">
    <cofactor evidence="1">
        <name>Mg(2+)</name>
        <dbReference type="ChEBI" id="CHEBI:18420"/>
    </cofactor>
</comment>
<dbReference type="GO" id="GO:0015031">
    <property type="term" value="P:protein transport"/>
    <property type="evidence" value="ECO:0007669"/>
    <property type="project" value="UniProtKB-KW"/>
</dbReference>
<keyword evidence="10" id="KW-1002">Plastid outer membrane</keyword>
<dbReference type="AlphaFoldDB" id="A0A6A4IFJ0"/>
<keyword evidence="17" id="KW-0175">Coiled coil</keyword>